<reference evidence="3" key="1">
    <citation type="journal article" date="2022" name="Int. J. Mol. Sci.">
        <title>Draft Genome of Tanacetum Coccineum: Genomic Comparison of Closely Related Tanacetum-Family Plants.</title>
        <authorList>
            <person name="Yamashiro T."/>
            <person name="Shiraishi A."/>
            <person name="Nakayama K."/>
            <person name="Satake H."/>
        </authorList>
    </citation>
    <scope>NUCLEOTIDE SEQUENCE</scope>
</reference>
<evidence type="ECO:0000256" key="1">
    <source>
        <dbReference type="SAM" id="MobiDB-lite"/>
    </source>
</evidence>
<reference evidence="3" key="2">
    <citation type="submission" date="2022-01" db="EMBL/GenBank/DDBJ databases">
        <authorList>
            <person name="Yamashiro T."/>
            <person name="Shiraishi A."/>
            <person name="Satake H."/>
            <person name="Nakayama K."/>
        </authorList>
    </citation>
    <scope>NUCLEOTIDE SEQUENCE</scope>
</reference>
<dbReference type="PANTHER" id="PTHR11439">
    <property type="entry name" value="GAG-POL-RELATED RETROTRANSPOSON"/>
    <property type="match status" value="1"/>
</dbReference>
<feature type="domain" description="Reverse transcriptase Ty1/copia-type" evidence="2">
    <location>
        <begin position="146"/>
        <end position="269"/>
    </location>
</feature>
<organism evidence="3 4">
    <name type="scientific">Tanacetum coccineum</name>
    <dbReference type="NCBI Taxonomy" id="301880"/>
    <lineage>
        <taxon>Eukaryota</taxon>
        <taxon>Viridiplantae</taxon>
        <taxon>Streptophyta</taxon>
        <taxon>Embryophyta</taxon>
        <taxon>Tracheophyta</taxon>
        <taxon>Spermatophyta</taxon>
        <taxon>Magnoliopsida</taxon>
        <taxon>eudicotyledons</taxon>
        <taxon>Gunneridae</taxon>
        <taxon>Pentapetalae</taxon>
        <taxon>asterids</taxon>
        <taxon>campanulids</taxon>
        <taxon>Asterales</taxon>
        <taxon>Asteraceae</taxon>
        <taxon>Asteroideae</taxon>
        <taxon>Anthemideae</taxon>
        <taxon>Anthemidinae</taxon>
        <taxon>Tanacetum</taxon>
    </lineage>
</organism>
<dbReference type="EMBL" id="BQNB010009430">
    <property type="protein sequence ID" value="GJS63412.1"/>
    <property type="molecule type" value="Genomic_DNA"/>
</dbReference>
<keyword evidence="4" id="KW-1185">Reference proteome</keyword>
<dbReference type="Pfam" id="PF07727">
    <property type="entry name" value="RVT_2"/>
    <property type="match status" value="1"/>
</dbReference>
<sequence length="484" mass="54862">MEMSRVPYALAVGSLMFAMICIIPDIAHAVGVMSWYMAEPGREHWEAVKRILRYIKGTSYVALCFGESDLIFKEYVDSDYAVVAMSTMEAEYVVVAQASKEAVWLKMFLEELGHKQKKITLFCDNHSALYLARNLAFHSKTKHIRDYEIWKIDVKTAFLNGHLSEEVYMVQPEGFVNKKHPNQVCKLKRSIYGLKQASKQWNKRFANEIKKLDFTKNHDEPCVYMKASGNNVTFLILYVDDILIMGNIIPMLQDVKSYLGKCFAMKYLGFNMKNSKLRSIPMQDRPKLSKSQGASTPDEVKRMQRVPHALTVGYIMVPCYTDARYSTDVDDSKSQTGYVFVLNGGASKEAVWIRKFIYGLGDVPTNEEPMKMYCDNTGAITITNKPGITKGKGFPWIHNALADLLGFLKSSVDRRYAVLEGSNTAYSVTWRGLHDYNILEYSSAASLYGVLDLLDTTYWIIIYGVSADVDMAYSLKSGNGLEFV</sequence>
<dbReference type="CDD" id="cd09272">
    <property type="entry name" value="RNase_HI_RT_Ty1"/>
    <property type="match status" value="2"/>
</dbReference>
<comment type="caution">
    <text evidence="3">The sequence shown here is derived from an EMBL/GenBank/DDBJ whole genome shotgun (WGS) entry which is preliminary data.</text>
</comment>
<protein>
    <submittedName>
        <fullName evidence="3">Retrotransposon protein, putative, ty1-copia subclass</fullName>
    </submittedName>
</protein>
<name>A0ABQ4XEB9_9ASTR</name>
<gene>
    <name evidence="3" type="ORF">Tco_0677976</name>
</gene>
<feature type="region of interest" description="Disordered" evidence="1">
    <location>
        <begin position="281"/>
        <end position="300"/>
    </location>
</feature>
<dbReference type="PANTHER" id="PTHR11439:SF467">
    <property type="entry name" value="INTEGRASE CATALYTIC DOMAIN-CONTAINING PROTEIN"/>
    <property type="match status" value="1"/>
</dbReference>
<evidence type="ECO:0000313" key="4">
    <source>
        <dbReference type="Proteomes" id="UP001151760"/>
    </source>
</evidence>
<dbReference type="SUPFAM" id="SSF56672">
    <property type="entry name" value="DNA/RNA polymerases"/>
    <property type="match status" value="2"/>
</dbReference>
<accession>A0ABQ4XEB9</accession>
<dbReference type="Proteomes" id="UP001151760">
    <property type="component" value="Unassembled WGS sequence"/>
</dbReference>
<dbReference type="InterPro" id="IPR043502">
    <property type="entry name" value="DNA/RNA_pol_sf"/>
</dbReference>
<evidence type="ECO:0000259" key="2">
    <source>
        <dbReference type="Pfam" id="PF07727"/>
    </source>
</evidence>
<dbReference type="InterPro" id="IPR013103">
    <property type="entry name" value="RVT_2"/>
</dbReference>
<evidence type="ECO:0000313" key="3">
    <source>
        <dbReference type="EMBL" id="GJS63412.1"/>
    </source>
</evidence>
<proteinExistence type="predicted"/>